<reference evidence="1 2" key="1">
    <citation type="journal article" date="2019" name="Int. J. Syst. Evol. Microbiol.">
        <title>The Global Catalogue of Microorganisms (GCM) 10K type strain sequencing project: providing services to taxonomists for standard genome sequencing and annotation.</title>
        <authorList>
            <consortium name="The Broad Institute Genomics Platform"/>
            <consortium name="The Broad Institute Genome Sequencing Center for Infectious Disease"/>
            <person name="Wu L."/>
            <person name="Ma J."/>
        </authorList>
    </citation>
    <scope>NUCLEOTIDE SEQUENCE [LARGE SCALE GENOMIC DNA]</scope>
    <source>
        <strain evidence="1 2">JCM 14307</strain>
    </source>
</reference>
<dbReference type="Proteomes" id="UP001500280">
    <property type="component" value="Unassembled WGS sequence"/>
</dbReference>
<keyword evidence="2" id="KW-1185">Reference proteome</keyword>
<sequence>MPTATIDEFELDIRLQEPEQLSAEKYPPPTIPLNCTTSKYCD</sequence>
<evidence type="ECO:0000313" key="1">
    <source>
        <dbReference type="EMBL" id="GAA1702461.1"/>
    </source>
</evidence>
<protein>
    <submittedName>
        <fullName evidence="1">Uncharacterized protein</fullName>
    </submittedName>
</protein>
<evidence type="ECO:0000313" key="2">
    <source>
        <dbReference type="Proteomes" id="UP001500280"/>
    </source>
</evidence>
<comment type="caution">
    <text evidence="1">The sequence shown here is derived from an EMBL/GenBank/DDBJ whole genome shotgun (WGS) entry which is preliminary data.</text>
</comment>
<proteinExistence type="predicted"/>
<name>A0ABN2ID69_9ACTN</name>
<dbReference type="EMBL" id="BAAANF010000018">
    <property type="protein sequence ID" value="GAA1702461.1"/>
    <property type="molecule type" value="Genomic_DNA"/>
</dbReference>
<dbReference type="RefSeq" id="WP_344158566.1">
    <property type="nucleotide sequence ID" value="NZ_BAAANF010000018.1"/>
</dbReference>
<accession>A0ABN2ID69</accession>
<gene>
    <name evidence="1" type="ORF">GCM10009745_57190</name>
</gene>
<organism evidence="1 2">
    <name type="scientific">Kribbella yunnanensis</name>
    <dbReference type="NCBI Taxonomy" id="190194"/>
    <lineage>
        <taxon>Bacteria</taxon>
        <taxon>Bacillati</taxon>
        <taxon>Actinomycetota</taxon>
        <taxon>Actinomycetes</taxon>
        <taxon>Propionibacteriales</taxon>
        <taxon>Kribbellaceae</taxon>
        <taxon>Kribbella</taxon>
    </lineage>
</organism>